<feature type="domain" description="Tyrosine-protein phosphatase" evidence="10">
    <location>
        <begin position="759"/>
        <end position="994"/>
    </location>
</feature>
<dbReference type="InterPro" id="IPR003961">
    <property type="entry name" value="FN3_dom"/>
</dbReference>
<dbReference type="Pfam" id="PF00102">
    <property type="entry name" value="Y_phosphatase"/>
    <property type="match status" value="2"/>
</dbReference>
<keyword evidence="4" id="KW-0732">Signal</keyword>
<evidence type="ECO:0000313" key="13">
    <source>
        <dbReference type="EMBL" id="KAK9751441.1"/>
    </source>
</evidence>
<evidence type="ECO:0000256" key="7">
    <source>
        <dbReference type="ARBA" id="ARBA00023136"/>
    </source>
</evidence>
<sequence>MHYQIRVILLTNKNEGYYGNHTPVVGARTTCRADIRELMKVKAHNISMIITIQSNRSKEICPLTELHTTFSNLEPYHEYMLILYRNGSKIQEWTERTAEGVPEQVQNFQRGKASNTSIELIWDEPQKKNGNIRGYIIKYRHTKWKGCRTLDSKMNTTMLRVLETKVHLNSLLPYSSYVVNIWAFTVYDGLATETSIETSETKPGPVRNATIYSKTNTSVSIRWLPPYPPMGKLCLYEVKTNLNNSKKYEVSRTSDCELWPGHICTTISNLPSNVRVRIRIKAQNINVPGLGNETDVSAEVIEEVSEPPQYIRFEWDNEYGLTLFWPHPDITNGPLQQFLITINEKEYLYNVSKEEAQYTYKLNLPEELTSQTITVGVKAKNSAGISQLTNSSTYTPPKVPKFKKLPSIEMKTNTTITVNIPSVSNVEGDTSNMYIVITNLNRNEKIRRQYLNPLEQQLLQDVNISVTDSWVASAFNLNDSAKQNGFLFEVGSNTENPSSINKEWKLEHRKLNMENAYMITFVLNNTFKEFTRLGVYPLQSSAPPKENAYMITFVLNNTFKEFTRLGVYPLQSSAPPKPTDNNSLFYLLLLLIPIILCVLCVLVIRRNQDKVTSSIYVSFQKLFNLYMYIFFRRNQDKVTSSIYVSFQKLGLSRPSTEVPLTPLPREDKISVPQSSVTKPAVPVINKKSDGSSTEIEKYSNLVKICDLNDYIRKCIENGEFEKQHGMFQRGQTKPWICGTKPQNKSKMFQRGQTKPWICGTKPQNKSKNRYINLSAYDHTRVKLEIINQDPYSDYINANYIDGYKSKNTYIATQGPKVSTLNDFWRMIWQEKVEFIIMIANIVEGGKKKVEKYWPEINESKEFINIKVEYLSVDVMANYEIRHFIVSREGETRKIQQFHFLTWPDHGVPLYPQSLSPFLKKILTIPQGGAPVVVHCSAGVGRTGSLILCDICLRMAAREGKIDAFYYLNKIREQRVNMVDNVEQYKLVHLVLLQCLVAPETGVLCNETMENNIETILAAKIDEEMQYLDESAWQDEAMRNTNFSSDLPIIHSKNRFKSIIPEPASRICLTAYPSSDPSSIYINAVSVDAFAMPAKFVVTQNPLTSTVGDFWRLVEQKEITMIVCLNQLDFQEKTTCKFYPTSSAHSMKVVQYLEIKYSGKEVNAHFKVYSVTMSNLQTQEDVQIKIIHLNNWHHSAIHPDNPVGLLTTYEEMNHLGRNSDTILVTCHDGAKACGLYVAMCFIVDKIKMEQICDVCLAVRTVRHSRKEFVRNAEQYAFLYKCALEYVRQFEMYSNFRASK</sequence>
<feature type="domain" description="Fibronectin type-III" evidence="12">
    <location>
        <begin position="101"/>
        <end position="204"/>
    </location>
</feature>
<dbReference type="SUPFAM" id="SSF52799">
    <property type="entry name" value="(Phosphotyrosine protein) phosphatases II"/>
    <property type="match status" value="2"/>
</dbReference>
<evidence type="ECO:0000256" key="6">
    <source>
        <dbReference type="ARBA" id="ARBA00022912"/>
    </source>
</evidence>
<dbReference type="FunFam" id="3.90.190.10:FF:000102">
    <property type="entry name" value="Receptor-type tyrosine-protein phosphatase"/>
    <property type="match status" value="2"/>
</dbReference>
<dbReference type="PROSITE" id="PS50056">
    <property type="entry name" value="TYR_PHOSPHATASE_2"/>
    <property type="match status" value="2"/>
</dbReference>
<dbReference type="InterPro" id="IPR029021">
    <property type="entry name" value="Prot-tyrosine_phosphatase-like"/>
</dbReference>
<keyword evidence="5" id="KW-0378">Hydrolase</keyword>
<evidence type="ECO:0000256" key="8">
    <source>
        <dbReference type="ARBA" id="ARBA00051722"/>
    </source>
</evidence>
<evidence type="ECO:0000256" key="2">
    <source>
        <dbReference type="ARBA" id="ARBA00009580"/>
    </source>
</evidence>
<feature type="transmembrane region" description="Helical" evidence="9">
    <location>
        <begin position="611"/>
        <end position="631"/>
    </location>
</feature>
<accession>A0AAW1MYM2</accession>
<organism evidence="13 14">
    <name type="scientific">Popillia japonica</name>
    <name type="common">Japanese beetle</name>
    <dbReference type="NCBI Taxonomy" id="7064"/>
    <lineage>
        <taxon>Eukaryota</taxon>
        <taxon>Metazoa</taxon>
        <taxon>Ecdysozoa</taxon>
        <taxon>Arthropoda</taxon>
        <taxon>Hexapoda</taxon>
        <taxon>Insecta</taxon>
        <taxon>Pterygota</taxon>
        <taxon>Neoptera</taxon>
        <taxon>Endopterygota</taxon>
        <taxon>Coleoptera</taxon>
        <taxon>Polyphaga</taxon>
        <taxon>Scarabaeiformia</taxon>
        <taxon>Scarabaeidae</taxon>
        <taxon>Rutelinae</taxon>
        <taxon>Popillia</taxon>
    </lineage>
</organism>
<feature type="domain" description="Fibronectin type-III" evidence="12">
    <location>
        <begin position="205"/>
        <end position="307"/>
    </location>
</feature>
<keyword evidence="6" id="KW-0904">Protein phosphatase</keyword>
<evidence type="ECO:0000256" key="1">
    <source>
        <dbReference type="ARBA" id="ARBA00004167"/>
    </source>
</evidence>
<dbReference type="GO" id="GO:0004725">
    <property type="term" value="F:protein tyrosine phosphatase activity"/>
    <property type="evidence" value="ECO:0007669"/>
    <property type="project" value="UniProtKB-EC"/>
</dbReference>
<proteinExistence type="inferred from homology"/>
<reference evidence="13 14" key="1">
    <citation type="journal article" date="2024" name="BMC Genomics">
        <title>De novo assembly and annotation of Popillia japonica's genome with initial clues to its potential as an invasive pest.</title>
        <authorList>
            <person name="Cucini C."/>
            <person name="Boschi S."/>
            <person name="Funari R."/>
            <person name="Cardaioli E."/>
            <person name="Iannotti N."/>
            <person name="Marturano G."/>
            <person name="Paoli F."/>
            <person name="Bruttini M."/>
            <person name="Carapelli A."/>
            <person name="Frati F."/>
            <person name="Nardi F."/>
        </authorList>
    </citation>
    <scope>NUCLEOTIDE SEQUENCE [LARGE SCALE GENOMIC DNA]</scope>
    <source>
        <strain evidence="13">DMR45628</strain>
    </source>
</reference>
<dbReference type="InterPro" id="IPR000387">
    <property type="entry name" value="Tyr_Pase_dom"/>
</dbReference>
<dbReference type="SMART" id="SM00404">
    <property type="entry name" value="PTPc_motif"/>
    <property type="match status" value="2"/>
</dbReference>
<dbReference type="Gene3D" id="2.60.40.10">
    <property type="entry name" value="Immunoglobulins"/>
    <property type="match status" value="2"/>
</dbReference>
<dbReference type="InterPro" id="IPR050348">
    <property type="entry name" value="Protein-Tyr_Phosphatase"/>
</dbReference>
<dbReference type="InterPro" id="IPR013783">
    <property type="entry name" value="Ig-like_fold"/>
</dbReference>
<keyword evidence="7 9" id="KW-0472">Membrane</keyword>
<evidence type="ECO:0000256" key="5">
    <source>
        <dbReference type="ARBA" id="ARBA00022801"/>
    </source>
</evidence>
<dbReference type="SMART" id="SM00060">
    <property type="entry name" value="FN3"/>
    <property type="match status" value="3"/>
</dbReference>
<dbReference type="InterPro" id="IPR016130">
    <property type="entry name" value="Tyr_Pase_AS"/>
</dbReference>
<feature type="transmembrane region" description="Helical" evidence="9">
    <location>
        <begin position="584"/>
        <end position="604"/>
    </location>
</feature>
<dbReference type="GO" id="GO:0016020">
    <property type="term" value="C:membrane"/>
    <property type="evidence" value="ECO:0007669"/>
    <property type="project" value="UniProtKB-SubCell"/>
</dbReference>
<feature type="domain" description="Tyrosine specific protein phosphatases" evidence="11">
    <location>
        <begin position="1199"/>
        <end position="1275"/>
    </location>
</feature>
<dbReference type="Proteomes" id="UP001458880">
    <property type="component" value="Unassembled WGS sequence"/>
</dbReference>
<dbReference type="PROSITE" id="PS50853">
    <property type="entry name" value="FN3"/>
    <property type="match status" value="2"/>
</dbReference>
<protein>
    <recommendedName>
        <fullName evidence="3">protein-tyrosine-phosphatase</fullName>
        <ecNumber evidence="3">3.1.3.48</ecNumber>
    </recommendedName>
</protein>
<dbReference type="PROSITE" id="PS00383">
    <property type="entry name" value="TYR_PHOSPHATASE_1"/>
    <property type="match status" value="1"/>
</dbReference>
<dbReference type="InterPro" id="IPR000242">
    <property type="entry name" value="PTP_cat"/>
</dbReference>
<keyword evidence="9" id="KW-0812">Transmembrane</keyword>
<dbReference type="Gene3D" id="3.90.190.10">
    <property type="entry name" value="Protein tyrosine phosphatase superfamily"/>
    <property type="match status" value="2"/>
</dbReference>
<dbReference type="GO" id="GO:0008045">
    <property type="term" value="P:motor neuron axon guidance"/>
    <property type="evidence" value="ECO:0007669"/>
    <property type="project" value="TreeGrafter"/>
</dbReference>
<dbReference type="PANTHER" id="PTHR19134:SF562">
    <property type="entry name" value="PROTEIN-TYROSINE-PHOSPHATASE"/>
    <property type="match status" value="1"/>
</dbReference>
<dbReference type="InterPro" id="IPR003595">
    <property type="entry name" value="Tyr_Pase_cat"/>
</dbReference>
<dbReference type="PROSITE" id="PS50055">
    <property type="entry name" value="TYR_PHOSPHATASE_PTP"/>
    <property type="match status" value="2"/>
</dbReference>
<keyword evidence="9" id="KW-1133">Transmembrane helix</keyword>
<dbReference type="PRINTS" id="PR00700">
    <property type="entry name" value="PRTYPHPHTASE"/>
</dbReference>
<feature type="domain" description="Tyrosine specific protein phosphatases" evidence="11">
    <location>
        <begin position="915"/>
        <end position="985"/>
    </location>
</feature>
<feature type="domain" description="Tyrosine-protein phosphatase" evidence="10">
    <location>
        <begin position="1020"/>
        <end position="1284"/>
    </location>
</feature>
<comment type="caution">
    <text evidence="13">The sequence shown here is derived from an EMBL/GenBank/DDBJ whole genome shotgun (WGS) entry which is preliminary data.</text>
</comment>
<dbReference type="CDD" id="cd00047">
    <property type="entry name" value="PTPc"/>
    <property type="match status" value="1"/>
</dbReference>
<evidence type="ECO:0000259" key="12">
    <source>
        <dbReference type="PROSITE" id="PS50853"/>
    </source>
</evidence>
<evidence type="ECO:0000313" key="14">
    <source>
        <dbReference type="Proteomes" id="UP001458880"/>
    </source>
</evidence>
<comment type="subcellular location">
    <subcellularLocation>
        <location evidence="1">Membrane</location>
        <topology evidence="1">Single-pass membrane protein</topology>
    </subcellularLocation>
</comment>
<dbReference type="InterPro" id="IPR036116">
    <property type="entry name" value="FN3_sf"/>
</dbReference>
<comment type="catalytic activity">
    <reaction evidence="8">
        <text>O-phospho-L-tyrosyl-[protein] + H2O = L-tyrosyl-[protein] + phosphate</text>
        <dbReference type="Rhea" id="RHEA:10684"/>
        <dbReference type="Rhea" id="RHEA-COMP:10136"/>
        <dbReference type="Rhea" id="RHEA-COMP:20101"/>
        <dbReference type="ChEBI" id="CHEBI:15377"/>
        <dbReference type="ChEBI" id="CHEBI:43474"/>
        <dbReference type="ChEBI" id="CHEBI:46858"/>
        <dbReference type="ChEBI" id="CHEBI:61978"/>
        <dbReference type="EC" id="3.1.3.48"/>
    </reaction>
</comment>
<dbReference type="SUPFAM" id="SSF49265">
    <property type="entry name" value="Fibronectin type III"/>
    <property type="match status" value="2"/>
</dbReference>
<evidence type="ECO:0000256" key="3">
    <source>
        <dbReference type="ARBA" id="ARBA00013064"/>
    </source>
</evidence>
<evidence type="ECO:0000256" key="4">
    <source>
        <dbReference type="ARBA" id="ARBA00022729"/>
    </source>
</evidence>
<keyword evidence="14" id="KW-1185">Reference proteome</keyword>
<name>A0AAW1MYM2_POPJA</name>
<gene>
    <name evidence="13" type="ORF">QE152_g4995</name>
</gene>
<comment type="similarity">
    <text evidence="2">Belongs to the protein-tyrosine phosphatase family.</text>
</comment>
<evidence type="ECO:0000256" key="9">
    <source>
        <dbReference type="SAM" id="Phobius"/>
    </source>
</evidence>
<dbReference type="SMART" id="SM00194">
    <property type="entry name" value="PTPc"/>
    <property type="match status" value="2"/>
</dbReference>
<dbReference type="EMBL" id="JASPKY010000028">
    <property type="protein sequence ID" value="KAK9751441.1"/>
    <property type="molecule type" value="Genomic_DNA"/>
</dbReference>
<evidence type="ECO:0000259" key="10">
    <source>
        <dbReference type="PROSITE" id="PS50055"/>
    </source>
</evidence>
<dbReference type="CDD" id="cd00063">
    <property type="entry name" value="FN3"/>
    <property type="match status" value="2"/>
</dbReference>
<evidence type="ECO:0000259" key="11">
    <source>
        <dbReference type="PROSITE" id="PS50056"/>
    </source>
</evidence>
<dbReference type="PANTHER" id="PTHR19134">
    <property type="entry name" value="RECEPTOR-TYPE TYROSINE-PROTEIN PHOSPHATASE"/>
    <property type="match status" value="1"/>
</dbReference>
<dbReference type="Pfam" id="PF00041">
    <property type="entry name" value="fn3"/>
    <property type="match status" value="1"/>
</dbReference>
<dbReference type="EC" id="3.1.3.48" evidence="3"/>